<proteinExistence type="predicted"/>
<organism evidence="1 2">
    <name type="scientific">Tenacibaculum todarodis</name>
    <dbReference type="NCBI Taxonomy" id="1850252"/>
    <lineage>
        <taxon>Bacteria</taxon>
        <taxon>Pseudomonadati</taxon>
        <taxon>Bacteroidota</taxon>
        <taxon>Flavobacteriia</taxon>
        <taxon>Flavobacteriales</taxon>
        <taxon>Flavobacteriaceae</taxon>
        <taxon>Tenacibaculum</taxon>
    </lineage>
</organism>
<sequence>MSMKHLKIILFFSLVTNYVTTFSQVNFSGIVHYESTINKNTLTNYLKNRRDTIDENLVKTLDKVYLQLKPIQSKLTFNNGSGLFKVLDQMSTKDNDLGMNIAKVSAGGSKEYFYDDPNKKYLIKDCETLGECFVYPNKYLEWQLTQESKIVNGYRVFKATRSNRKVIAWYTTKIPVNFGPKGEYGLPGLILEIEIGKTIFKAKKIILNPKEKIKVKKPKGNLVTLEEYSKMIKKGTQSIFGKK</sequence>
<evidence type="ECO:0000313" key="1">
    <source>
        <dbReference type="EMBL" id="APG66069.1"/>
    </source>
</evidence>
<dbReference type="KEGG" id="ten:LPB136_12125"/>
<dbReference type="OrthoDB" id="1068986at2"/>
<name>A0A1L3JLU5_9FLAO</name>
<dbReference type="STRING" id="1850252.LPB136_12125"/>
<dbReference type="EMBL" id="CP018155">
    <property type="protein sequence ID" value="APG66069.1"/>
    <property type="molecule type" value="Genomic_DNA"/>
</dbReference>
<dbReference type="NCBIfam" id="TIGR01200">
    <property type="entry name" value="GLPGLI"/>
    <property type="match status" value="1"/>
</dbReference>
<keyword evidence="2" id="KW-1185">Reference proteome</keyword>
<gene>
    <name evidence="1" type="ORF">LPB136_12125</name>
</gene>
<dbReference type="InterPro" id="IPR005901">
    <property type="entry name" value="GLPGLI"/>
</dbReference>
<evidence type="ECO:0000313" key="2">
    <source>
        <dbReference type="Proteomes" id="UP000181898"/>
    </source>
</evidence>
<dbReference type="Pfam" id="PF09697">
    <property type="entry name" value="Porph_ging"/>
    <property type="match status" value="1"/>
</dbReference>
<dbReference type="Proteomes" id="UP000181898">
    <property type="component" value="Chromosome"/>
</dbReference>
<accession>A0A1L3JLU5</accession>
<reference evidence="1 2" key="1">
    <citation type="submission" date="2016-11" db="EMBL/GenBank/DDBJ databases">
        <title>Tenacibaculum sp. LPB0136, isolated from marine environment.</title>
        <authorList>
            <person name="Kim E."/>
            <person name="Yi H."/>
        </authorList>
    </citation>
    <scope>NUCLEOTIDE SEQUENCE [LARGE SCALE GENOMIC DNA]</scope>
    <source>
        <strain evidence="1 2">LPB0136</strain>
    </source>
</reference>
<protein>
    <submittedName>
        <fullName evidence="1">GLPGLI family protein</fullName>
    </submittedName>
</protein>
<dbReference type="AlphaFoldDB" id="A0A1L3JLU5"/>